<evidence type="ECO:0000259" key="6">
    <source>
        <dbReference type="Pfam" id="PF04542"/>
    </source>
</evidence>
<comment type="similarity">
    <text evidence="1">Belongs to the sigma-70 factor family. ECF subfamily.</text>
</comment>
<dbReference type="Pfam" id="PF04542">
    <property type="entry name" value="Sigma70_r2"/>
    <property type="match status" value="1"/>
</dbReference>
<gene>
    <name evidence="9" type="ORF">B1B09_04805</name>
    <name evidence="8" type="ORF">DXN06_05835</name>
</gene>
<feature type="domain" description="RNA polymerase sigma-70 region 2" evidence="6">
    <location>
        <begin position="33"/>
        <end position="99"/>
    </location>
</feature>
<dbReference type="AlphaFoldDB" id="A0A2B7ICE6"/>
<dbReference type="EMBL" id="CP031442">
    <property type="protein sequence ID" value="AXM06716.1"/>
    <property type="molecule type" value="Genomic_DNA"/>
</dbReference>
<dbReference type="InterPro" id="IPR013324">
    <property type="entry name" value="RNA_pol_sigma_r3/r4-like"/>
</dbReference>
<dbReference type="InterPro" id="IPR007627">
    <property type="entry name" value="RNA_pol_sigma70_r2"/>
</dbReference>
<dbReference type="SUPFAM" id="SSF88946">
    <property type="entry name" value="Sigma2 domain of RNA polymerase sigma factors"/>
    <property type="match status" value="1"/>
</dbReference>
<dbReference type="Pfam" id="PF08281">
    <property type="entry name" value="Sigma70_r4_2"/>
    <property type="match status" value="1"/>
</dbReference>
<evidence type="ECO:0000256" key="4">
    <source>
        <dbReference type="ARBA" id="ARBA00023125"/>
    </source>
</evidence>
<evidence type="ECO:0000313" key="9">
    <source>
        <dbReference type="EMBL" id="PGF34941.1"/>
    </source>
</evidence>
<dbReference type="PANTHER" id="PTHR43133:SF8">
    <property type="entry name" value="RNA POLYMERASE SIGMA FACTOR HI_1459-RELATED"/>
    <property type="match status" value="1"/>
</dbReference>
<dbReference type="GO" id="GO:0016987">
    <property type="term" value="F:sigma factor activity"/>
    <property type="evidence" value="ECO:0007669"/>
    <property type="project" value="UniProtKB-KW"/>
</dbReference>
<dbReference type="InterPro" id="IPR039425">
    <property type="entry name" value="RNA_pol_sigma-70-like"/>
</dbReference>
<dbReference type="RefSeq" id="WP_002515077.1">
    <property type="nucleotide sequence ID" value="NZ_AP019664.1"/>
</dbReference>
<dbReference type="GeneID" id="92856365"/>
<keyword evidence="4" id="KW-0238">DNA-binding</keyword>
<sequence>MVSRVDGHGGDEVILADIRAAQDGDAGAYARIVKSWGGRLLRFCRNNLPATIDAEDVVQDVLLTAWQKLPGLDDRSRFRAWMYTIARNRCREVIRTAGRRATDPVSPEEVAVKIDSRQDPARAHARDAAMMALRKSVAGLPDTQRSIWVMAQIDGLGYAEIADIEGLPLSTVRGRLARARATIAKEMESWR</sequence>
<dbReference type="OMA" id="TIAHHTF"/>
<dbReference type="EMBL" id="MVCE01000002">
    <property type="protein sequence ID" value="PGF34941.1"/>
    <property type="molecule type" value="Genomic_DNA"/>
</dbReference>
<dbReference type="InterPro" id="IPR036388">
    <property type="entry name" value="WH-like_DNA-bd_sf"/>
</dbReference>
<dbReference type="GO" id="GO:0006352">
    <property type="term" value="P:DNA-templated transcription initiation"/>
    <property type="evidence" value="ECO:0007669"/>
    <property type="project" value="InterPro"/>
</dbReference>
<reference evidence="8 11" key="2">
    <citation type="submission" date="2018-08" db="EMBL/GenBank/DDBJ databases">
        <title>Genome sequencing of Cutibacterium acnes KCOM 1315.</title>
        <authorList>
            <person name="Kook J.-K."/>
            <person name="Park S.-N."/>
            <person name="Lim Y.K."/>
        </authorList>
    </citation>
    <scope>NUCLEOTIDE SEQUENCE [LARGE SCALE GENOMIC DNA]</scope>
    <source>
        <strain evidence="8 11">KCOM 1315</strain>
    </source>
</reference>
<evidence type="ECO:0000256" key="5">
    <source>
        <dbReference type="ARBA" id="ARBA00023163"/>
    </source>
</evidence>
<dbReference type="InterPro" id="IPR014284">
    <property type="entry name" value="RNA_pol_sigma-70_dom"/>
</dbReference>
<dbReference type="SUPFAM" id="SSF88659">
    <property type="entry name" value="Sigma3 and sigma4 domains of RNA polymerase sigma factors"/>
    <property type="match status" value="1"/>
</dbReference>
<protein>
    <submittedName>
        <fullName evidence="8">RNA polymerase sigma factor</fullName>
    </submittedName>
    <submittedName>
        <fullName evidence="9">RNA polymerase subunit sigma</fullName>
    </submittedName>
</protein>
<keyword evidence="3" id="KW-0731">Sigma factor</keyword>
<evidence type="ECO:0000313" key="10">
    <source>
        <dbReference type="Proteomes" id="UP000226191"/>
    </source>
</evidence>
<reference evidence="9 10" key="1">
    <citation type="submission" date="2017-02" db="EMBL/GenBank/DDBJ databases">
        <title>Prevalence of linear plasmids in Cutibacterium acnes isolates obtained from cancerous prostatic tissue.</title>
        <authorList>
            <person name="Davidsson S."/>
            <person name="Bruggemann H."/>
        </authorList>
    </citation>
    <scope>NUCLEOTIDE SEQUENCE [LARGE SCALE GENOMIC DNA]</scope>
    <source>
        <strain evidence="9 10">11-78</strain>
    </source>
</reference>
<dbReference type="OrthoDB" id="5244716at2"/>
<evidence type="ECO:0000256" key="3">
    <source>
        <dbReference type="ARBA" id="ARBA00023082"/>
    </source>
</evidence>
<dbReference type="Proteomes" id="UP000226191">
    <property type="component" value="Unassembled WGS sequence"/>
</dbReference>
<keyword evidence="2" id="KW-0805">Transcription regulation</keyword>
<dbReference type="PANTHER" id="PTHR43133">
    <property type="entry name" value="RNA POLYMERASE ECF-TYPE SIGMA FACTO"/>
    <property type="match status" value="1"/>
</dbReference>
<dbReference type="NCBIfam" id="TIGR02937">
    <property type="entry name" value="sigma70-ECF"/>
    <property type="match status" value="1"/>
</dbReference>
<evidence type="ECO:0000313" key="8">
    <source>
        <dbReference type="EMBL" id="AXM06716.1"/>
    </source>
</evidence>
<feature type="domain" description="RNA polymerase sigma factor 70 region 4 type 2" evidence="7">
    <location>
        <begin position="131"/>
        <end position="182"/>
    </location>
</feature>
<keyword evidence="5" id="KW-0804">Transcription</keyword>
<dbReference type="Gene3D" id="1.10.1740.10">
    <property type="match status" value="1"/>
</dbReference>
<dbReference type="GO" id="GO:0003677">
    <property type="term" value="F:DNA binding"/>
    <property type="evidence" value="ECO:0007669"/>
    <property type="project" value="UniProtKB-KW"/>
</dbReference>
<dbReference type="Gene3D" id="1.10.10.10">
    <property type="entry name" value="Winged helix-like DNA-binding domain superfamily/Winged helix DNA-binding domain"/>
    <property type="match status" value="1"/>
</dbReference>
<dbReference type="InterPro" id="IPR013325">
    <property type="entry name" value="RNA_pol_sigma_r2"/>
</dbReference>
<evidence type="ECO:0000256" key="1">
    <source>
        <dbReference type="ARBA" id="ARBA00010641"/>
    </source>
</evidence>
<accession>A0A2B7ICE6</accession>
<proteinExistence type="inferred from homology"/>
<dbReference type="InterPro" id="IPR013249">
    <property type="entry name" value="RNA_pol_sigma70_r4_t2"/>
</dbReference>
<organism evidence="9 10">
    <name type="scientific">Cutibacterium acnes</name>
    <name type="common">Propionibacterium acnes</name>
    <dbReference type="NCBI Taxonomy" id="1747"/>
    <lineage>
        <taxon>Bacteria</taxon>
        <taxon>Bacillati</taxon>
        <taxon>Actinomycetota</taxon>
        <taxon>Actinomycetes</taxon>
        <taxon>Propionibacteriales</taxon>
        <taxon>Propionibacteriaceae</taxon>
        <taxon>Cutibacterium</taxon>
    </lineage>
</organism>
<evidence type="ECO:0000256" key="2">
    <source>
        <dbReference type="ARBA" id="ARBA00023015"/>
    </source>
</evidence>
<evidence type="ECO:0000313" key="11">
    <source>
        <dbReference type="Proteomes" id="UP000256621"/>
    </source>
</evidence>
<dbReference type="Proteomes" id="UP000256621">
    <property type="component" value="Chromosome"/>
</dbReference>
<name>A0A2B7ICE6_CUTAC</name>
<dbReference type="CDD" id="cd06171">
    <property type="entry name" value="Sigma70_r4"/>
    <property type="match status" value="1"/>
</dbReference>
<evidence type="ECO:0000259" key="7">
    <source>
        <dbReference type="Pfam" id="PF08281"/>
    </source>
</evidence>